<dbReference type="EMBL" id="RYZZ01000016">
    <property type="protein sequence ID" value="RUQ28436.1"/>
    <property type="molecule type" value="Genomic_DNA"/>
</dbReference>
<evidence type="ECO:0000256" key="1">
    <source>
        <dbReference type="ARBA" id="ARBA00022448"/>
    </source>
</evidence>
<feature type="binding site" description="axial binding residue" evidence="7">
    <location>
        <position position="66"/>
    </location>
    <ligand>
        <name>heme c</name>
        <dbReference type="ChEBI" id="CHEBI:61717"/>
    </ligand>
    <ligandPart>
        <name>Fe</name>
        <dbReference type="ChEBI" id="CHEBI:18248"/>
    </ligandPart>
</feature>
<dbReference type="InterPro" id="IPR009056">
    <property type="entry name" value="Cyt_c-like_dom"/>
</dbReference>
<dbReference type="GO" id="GO:0020037">
    <property type="term" value="F:heme binding"/>
    <property type="evidence" value="ECO:0007669"/>
    <property type="project" value="InterPro"/>
</dbReference>
<dbReference type="GO" id="GO:0009055">
    <property type="term" value="F:electron transfer activity"/>
    <property type="evidence" value="ECO:0007669"/>
    <property type="project" value="InterPro"/>
</dbReference>
<accession>A0A433HJ21</accession>
<dbReference type="InterPro" id="IPR051811">
    <property type="entry name" value="Cytochrome_c550/c551-like"/>
</dbReference>
<evidence type="ECO:0000313" key="11">
    <source>
        <dbReference type="Proteomes" id="UP000267430"/>
    </source>
</evidence>
<evidence type="ECO:0000259" key="9">
    <source>
        <dbReference type="PROSITE" id="PS51007"/>
    </source>
</evidence>
<evidence type="ECO:0000313" key="10">
    <source>
        <dbReference type="EMBL" id="RUQ28436.1"/>
    </source>
</evidence>
<dbReference type="PIRSF" id="PIRSF000025">
    <property type="entry name" value="Cytc_Bsub_c550"/>
    <property type="match status" value="1"/>
</dbReference>
<dbReference type="GO" id="GO:0016020">
    <property type="term" value="C:membrane"/>
    <property type="evidence" value="ECO:0007669"/>
    <property type="project" value="InterPro"/>
</dbReference>
<feature type="binding site" description="axial binding residue" evidence="7">
    <location>
        <position position="101"/>
    </location>
    <ligand>
        <name>heme c</name>
        <dbReference type="ChEBI" id="CHEBI:61717"/>
    </ligand>
    <ligandPart>
        <name>Fe</name>
        <dbReference type="ChEBI" id="CHEBI:18248"/>
    </ligandPart>
</feature>
<evidence type="ECO:0000256" key="2">
    <source>
        <dbReference type="ARBA" id="ARBA00022617"/>
    </source>
</evidence>
<dbReference type="AlphaFoldDB" id="A0A433HJ21"/>
<evidence type="ECO:0000256" key="6">
    <source>
        <dbReference type="PIRSR" id="PIRSR000025-1"/>
    </source>
</evidence>
<keyword evidence="8" id="KW-0812">Transmembrane</keyword>
<comment type="caution">
    <text evidence="10">The sequence shown here is derived from an EMBL/GenBank/DDBJ whole genome shotgun (WGS) entry which is preliminary data.</text>
</comment>
<reference evidence="10 11" key="1">
    <citation type="submission" date="2018-12" db="EMBL/GenBank/DDBJ databases">
        <title>Bacillus chawlae sp. nov., Bacillus glennii sp. nov., and Bacillus saganii sp. nov. Isolated from the Vehicle Assembly Building at Kennedy Space Center where the Viking Spacecraft were Assembled.</title>
        <authorList>
            <person name="Seuylemezian A."/>
            <person name="Vaishampayan P."/>
        </authorList>
    </citation>
    <scope>NUCLEOTIDE SEQUENCE [LARGE SCALE GENOMIC DNA]</scope>
    <source>
        <strain evidence="10 11">L5</strain>
    </source>
</reference>
<sequence>MNRNPLIPFLLICILGIGLMFILSFKGLGDAKDLAKEKEGGGKEKTEQTASANPEEIYQQSCVSCHGDQYQGGAGPALKGVGERLSEAEVKTTIQNGRGAMPAGLVEDENLDAMAKFVHGLK</sequence>
<dbReference type="SUPFAM" id="SSF46626">
    <property type="entry name" value="Cytochrome c"/>
    <property type="match status" value="1"/>
</dbReference>
<protein>
    <submittedName>
        <fullName evidence="10">Cytochrome c</fullName>
    </submittedName>
</protein>
<dbReference type="Gene3D" id="1.10.760.10">
    <property type="entry name" value="Cytochrome c-like domain"/>
    <property type="match status" value="1"/>
</dbReference>
<feature type="domain" description="Cytochrome c" evidence="9">
    <location>
        <begin position="49"/>
        <end position="122"/>
    </location>
</feature>
<evidence type="ECO:0000256" key="4">
    <source>
        <dbReference type="ARBA" id="ARBA00022982"/>
    </source>
</evidence>
<dbReference type="InterPro" id="IPR012218">
    <property type="entry name" value="Cyt_c_BACSU-c550-type"/>
</dbReference>
<dbReference type="InterPro" id="IPR036909">
    <property type="entry name" value="Cyt_c-like_dom_sf"/>
</dbReference>
<keyword evidence="2 6" id="KW-0349">Heme</keyword>
<gene>
    <name evidence="10" type="ORF">ELQ35_12695</name>
</gene>
<dbReference type="OrthoDB" id="7933886at2"/>
<dbReference type="RefSeq" id="WP_126865197.1">
    <property type="nucleotide sequence ID" value="NZ_JAUSTX010000003.1"/>
</dbReference>
<feature type="transmembrane region" description="Helical" evidence="8">
    <location>
        <begin position="6"/>
        <end position="28"/>
    </location>
</feature>
<comment type="PTM">
    <text evidence="6">Binds 1 heme c group covalently per subunit.</text>
</comment>
<dbReference type="PANTHER" id="PTHR37823">
    <property type="entry name" value="CYTOCHROME C-553-LIKE"/>
    <property type="match status" value="1"/>
</dbReference>
<proteinExistence type="predicted"/>
<evidence type="ECO:0000256" key="7">
    <source>
        <dbReference type="PIRSR" id="PIRSR000025-2"/>
    </source>
</evidence>
<dbReference type="NCBIfam" id="NF045773">
    <property type="entry name" value="cytochro_C550"/>
    <property type="match status" value="1"/>
</dbReference>
<dbReference type="InterPro" id="IPR054780">
    <property type="entry name" value="Cytochro_C550_firm"/>
</dbReference>
<feature type="binding site" description="covalent" evidence="6">
    <location>
        <position position="62"/>
    </location>
    <ligand>
        <name>heme c</name>
        <dbReference type="ChEBI" id="CHEBI:61717"/>
    </ligand>
</feature>
<name>A0A433HJ21_9BACI</name>
<keyword evidence="3 7" id="KW-0479">Metal-binding</keyword>
<dbReference type="Proteomes" id="UP000267430">
    <property type="component" value="Unassembled WGS sequence"/>
</dbReference>
<keyword evidence="11" id="KW-1185">Reference proteome</keyword>
<keyword evidence="1" id="KW-0813">Transport</keyword>
<keyword evidence="5 7" id="KW-0408">Iron</keyword>
<dbReference type="GO" id="GO:0005506">
    <property type="term" value="F:iron ion binding"/>
    <property type="evidence" value="ECO:0007669"/>
    <property type="project" value="InterPro"/>
</dbReference>
<feature type="binding site" description="covalent" evidence="6">
    <location>
        <position position="65"/>
    </location>
    <ligand>
        <name>heme c</name>
        <dbReference type="ChEBI" id="CHEBI:61717"/>
    </ligand>
</feature>
<keyword evidence="8" id="KW-1133">Transmembrane helix</keyword>
<organism evidence="10 11">
    <name type="scientific">Peribacillus cavernae</name>
    <dbReference type="NCBI Taxonomy" id="1674310"/>
    <lineage>
        <taxon>Bacteria</taxon>
        <taxon>Bacillati</taxon>
        <taxon>Bacillota</taxon>
        <taxon>Bacilli</taxon>
        <taxon>Bacillales</taxon>
        <taxon>Bacillaceae</taxon>
        <taxon>Peribacillus</taxon>
    </lineage>
</organism>
<dbReference type="Pfam" id="PF13442">
    <property type="entry name" value="Cytochrome_CBB3"/>
    <property type="match status" value="1"/>
</dbReference>
<evidence type="ECO:0000256" key="8">
    <source>
        <dbReference type="SAM" id="Phobius"/>
    </source>
</evidence>
<dbReference type="PROSITE" id="PS51007">
    <property type="entry name" value="CYTC"/>
    <property type="match status" value="1"/>
</dbReference>
<evidence type="ECO:0000256" key="5">
    <source>
        <dbReference type="ARBA" id="ARBA00023004"/>
    </source>
</evidence>
<evidence type="ECO:0000256" key="3">
    <source>
        <dbReference type="ARBA" id="ARBA00022723"/>
    </source>
</evidence>
<keyword evidence="4" id="KW-0249">Electron transport</keyword>
<dbReference type="PANTHER" id="PTHR37823:SF2">
    <property type="entry name" value="CYTOCHROME C-550"/>
    <property type="match status" value="1"/>
</dbReference>
<keyword evidence="8" id="KW-0472">Membrane</keyword>